<reference evidence="2" key="1">
    <citation type="submission" date="2019-12" db="EMBL/GenBank/DDBJ databases">
        <title>Genome sequencing and annotation of Brassica cretica.</title>
        <authorList>
            <person name="Studholme D.J."/>
            <person name="Sarris P.F."/>
        </authorList>
    </citation>
    <scope>NUCLEOTIDE SEQUENCE</scope>
    <source>
        <strain evidence="2">PFS-102/07</strain>
        <tissue evidence="2">Leaf</tissue>
    </source>
</reference>
<organism evidence="2">
    <name type="scientific">Brassica cretica</name>
    <name type="common">Mustard</name>
    <dbReference type="NCBI Taxonomy" id="69181"/>
    <lineage>
        <taxon>Eukaryota</taxon>
        <taxon>Viridiplantae</taxon>
        <taxon>Streptophyta</taxon>
        <taxon>Embryophyta</taxon>
        <taxon>Tracheophyta</taxon>
        <taxon>Spermatophyta</taxon>
        <taxon>Magnoliopsida</taxon>
        <taxon>eudicotyledons</taxon>
        <taxon>Gunneridae</taxon>
        <taxon>Pentapetalae</taxon>
        <taxon>rosids</taxon>
        <taxon>malvids</taxon>
        <taxon>Brassicales</taxon>
        <taxon>Brassicaceae</taxon>
        <taxon>Brassiceae</taxon>
        <taxon>Brassica</taxon>
    </lineage>
</organism>
<gene>
    <name evidence="2" type="ORF">F2Q70_00030548</name>
</gene>
<feature type="region of interest" description="Disordered" evidence="1">
    <location>
        <begin position="28"/>
        <end position="57"/>
    </location>
</feature>
<comment type="caution">
    <text evidence="2">The sequence shown here is derived from an EMBL/GenBank/DDBJ whole genome shotgun (WGS) entry which is preliminary data.</text>
</comment>
<feature type="region of interest" description="Disordered" evidence="1">
    <location>
        <begin position="99"/>
        <end position="126"/>
    </location>
</feature>
<proteinExistence type="predicted"/>
<sequence>MVVFQTHEKEKIETDERRRLRRSRRRLRFLRQKIDRKPPQRTTRALLTASPPSSLELSEKDSLIPELRKELKVSNEDIESFSDCVVRCEDGAQSACSEATTNRADHPTARPPGVKASKGARGKRPMVDQQGVTQFQNMVSIKEKDMAIKEKDMALKERLSKMGLLGNLISKTKPLSEYEEALKQKLITEMLGD</sequence>
<protein>
    <submittedName>
        <fullName evidence="2">Uncharacterized protein</fullName>
    </submittedName>
</protein>
<evidence type="ECO:0000313" key="2">
    <source>
        <dbReference type="EMBL" id="KAF2534050.1"/>
    </source>
</evidence>
<name>A0A8S9FK30_BRACR</name>
<feature type="compositionally biased region" description="Polar residues" evidence="1">
    <location>
        <begin position="40"/>
        <end position="56"/>
    </location>
</feature>
<dbReference type="EMBL" id="QGKY02002305">
    <property type="protein sequence ID" value="KAF2534050.1"/>
    <property type="molecule type" value="Genomic_DNA"/>
</dbReference>
<dbReference type="AlphaFoldDB" id="A0A8S9FK30"/>
<evidence type="ECO:0000256" key="1">
    <source>
        <dbReference type="SAM" id="MobiDB-lite"/>
    </source>
</evidence>
<accession>A0A8S9FK30</accession>